<comment type="caution">
    <text evidence="1">The sequence shown here is derived from an EMBL/GenBank/DDBJ whole genome shotgun (WGS) entry which is preliminary data.</text>
</comment>
<organism evidence="1 2">
    <name type="scientific">Sphingobium vermicomposti</name>
    <dbReference type="NCBI Taxonomy" id="529005"/>
    <lineage>
        <taxon>Bacteria</taxon>
        <taxon>Pseudomonadati</taxon>
        <taxon>Pseudomonadota</taxon>
        <taxon>Alphaproteobacteria</taxon>
        <taxon>Sphingomonadales</taxon>
        <taxon>Sphingomonadaceae</taxon>
        <taxon>Sphingobium</taxon>
    </lineage>
</organism>
<dbReference type="Proteomes" id="UP000576821">
    <property type="component" value="Unassembled WGS sequence"/>
</dbReference>
<proteinExistence type="predicted"/>
<gene>
    <name evidence="1" type="ORF">FHS54_000509</name>
</gene>
<evidence type="ECO:0000313" key="2">
    <source>
        <dbReference type="Proteomes" id="UP000576821"/>
    </source>
</evidence>
<name>A0A846M484_9SPHN</name>
<reference evidence="1 2" key="1">
    <citation type="submission" date="2020-03" db="EMBL/GenBank/DDBJ databases">
        <title>Genomic Encyclopedia of Type Strains, Phase IV (KMG-IV): sequencing the most valuable type-strain genomes for metagenomic binning, comparative biology and taxonomic classification.</title>
        <authorList>
            <person name="Goeker M."/>
        </authorList>
    </citation>
    <scope>NUCLEOTIDE SEQUENCE [LARGE SCALE GENOMIC DNA]</scope>
    <source>
        <strain evidence="1 2">DSM 21299</strain>
    </source>
</reference>
<dbReference type="EMBL" id="JAASQR010000001">
    <property type="protein sequence ID" value="NIJ15560.1"/>
    <property type="molecule type" value="Genomic_DNA"/>
</dbReference>
<sequence>MPAATVASSWSMAKGYANGDRVEAYSSATGASPANRVLPSIVFRQAELSMFRKLEIAASIAAL</sequence>
<keyword evidence="2" id="KW-1185">Reference proteome</keyword>
<dbReference type="AlphaFoldDB" id="A0A846M484"/>
<evidence type="ECO:0000313" key="1">
    <source>
        <dbReference type="EMBL" id="NIJ15560.1"/>
    </source>
</evidence>
<protein>
    <submittedName>
        <fullName evidence="1">Uncharacterized protein</fullName>
    </submittedName>
</protein>
<accession>A0A846M484</accession>